<evidence type="ECO:0000313" key="5">
    <source>
        <dbReference type="Proteomes" id="UP001627154"/>
    </source>
</evidence>
<dbReference type="EMBL" id="JBJJXI010000055">
    <property type="protein sequence ID" value="KAL3399648.1"/>
    <property type="molecule type" value="Genomic_DNA"/>
</dbReference>
<proteinExistence type="predicted"/>
<evidence type="ECO:0000256" key="3">
    <source>
        <dbReference type="PROSITE-ProRule" id="PRU00023"/>
    </source>
</evidence>
<dbReference type="PANTHER" id="PTHR24198">
    <property type="entry name" value="ANKYRIN REPEAT AND PROTEIN KINASE DOMAIN-CONTAINING PROTEIN"/>
    <property type="match status" value="1"/>
</dbReference>
<evidence type="ECO:0000256" key="1">
    <source>
        <dbReference type="ARBA" id="ARBA00022737"/>
    </source>
</evidence>
<dbReference type="SMART" id="SM00248">
    <property type="entry name" value="ANK"/>
    <property type="match status" value="7"/>
</dbReference>
<dbReference type="Gene3D" id="1.25.40.20">
    <property type="entry name" value="Ankyrin repeat-containing domain"/>
    <property type="match status" value="2"/>
</dbReference>
<accession>A0ABD2X3W6</accession>
<name>A0ABD2X3W6_9HYME</name>
<keyword evidence="5" id="KW-1185">Reference proteome</keyword>
<sequence>MDTFEDGSAASFDGQKILETLKSLKKITKWELVDERRKFIHKVYPLIKKCVRPSPLLPNVQDIFSSEDVERLAIDCINFEHKVEFAAFIFFLSITGYKDESKLNGDGKPSSRRTTPVHIAAKKNQFSPHYLFVIYNRYDVNYTDESGLSHFHVACMNCYLDDVKKFLELGQDPNCLWLETGDSPLHLILSGDDDEFQHEQSVELLLRSGADLNLVNKEGLTPLHIISKKYTSGLREVPEVQKMLFEISDELNLPLPIDARDKFGNTPLHLAMLNNGVYVTQMLLRRGANPNLANNEGSTPLHLFYMRRDYYDIGLMELFFKICDEVNRPVQVDVVDKLGRTPLQLAVANLCPDCIDILFEHGADLCKFVFPSDYFATKISKSRPSSITFNCRLRIASGALAVVERIENRGYKLKRSDALTIMKCFAEYKLFENSADLHQFWYDDKMFTREARTIKIRPGISHVQRYRDDEEWTYKTGREIRESPSLRLDEIVRLQPEEAAKLFTYEDYCKFACSTHLNDQLDKYQELSALNLCEKLSRGFFRSWALDPFWEMIHKRLPLEVCEMIIEQLSNKDLYNVCLAAAGKSS</sequence>
<dbReference type="Proteomes" id="UP001627154">
    <property type="component" value="Unassembled WGS sequence"/>
</dbReference>
<dbReference type="PROSITE" id="PS50088">
    <property type="entry name" value="ANK_REPEAT"/>
    <property type="match status" value="3"/>
</dbReference>
<feature type="repeat" description="ANK" evidence="3">
    <location>
        <begin position="263"/>
        <end position="295"/>
    </location>
</feature>
<dbReference type="PANTHER" id="PTHR24198:SF165">
    <property type="entry name" value="ANKYRIN REPEAT-CONTAINING PROTEIN-RELATED"/>
    <property type="match status" value="1"/>
</dbReference>
<protein>
    <submittedName>
        <fullName evidence="4">Uncharacterized protein</fullName>
    </submittedName>
</protein>
<dbReference type="Pfam" id="PF12796">
    <property type="entry name" value="Ank_2"/>
    <property type="match status" value="1"/>
</dbReference>
<dbReference type="InterPro" id="IPR036770">
    <property type="entry name" value="Ankyrin_rpt-contain_sf"/>
</dbReference>
<keyword evidence="1" id="KW-0677">Repeat</keyword>
<feature type="repeat" description="ANK" evidence="3">
    <location>
        <begin position="180"/>
        <end position="217"/>
    </location>
</feature>
<dbReference type="AlphaFoldDB" id="A0ABD2X3W6"/>
<dbReference type="PROSITE" id="PS50297">
    <property type="entry name" value="ANK_REP_REGION"/>
    <property type="match status" value="3"/>
</dbReference>
<gene>
    <name evidence="4" type="ORF">TKK_006910</name>
</gene>
<evidence type="ECO:0000313" key="4">
    <source>
        <dbReference type="EMBL" id="KAL3399648.1"/>
    </source>
</evidence>
<keyword evidence="2 3" id="KW-0040">ANK repeat</keyword>
<dbReference type="SUPFAM" id="SSF48403">
    <property type="entry name" value="Ankyrin repeat"/>
    <property type="match status" value="1"/>
</dbReference>
<dbReference type="InterPro" id="IPR002110">
    <property type="entry name" value="Ankyrin_rpt"/>
</dbReference>
<organism evidence="4 5">
    <name type="scientific">Trichogramma kaykai</name>
    <dbReference type="NCBI Taxonomy" id="54128"/>
    <lineage>
        <taxon>Eukaryota</taxon>
        <taxon>Metazoa</taxon>
        <taxon>Ecdysozoa</taxon>
        <taxon>Arthropoda</taxon>
        <taxon>Hexapoda</taxon>
        <taxon>Insecta</taxon>
        <taxon>Pterygota</taxon>
        <taxon>Neoptera</taxon>
        <taxon>Endopterygota</taxon>
        <taxon>Hymenoptera</taxon>
        <taxon>Apocrita</taxon>
        <taxon>Proctotrupomorpha</taxon>
        <taxon>Chalcidoidea</taxon>
        <taxon>Trichogrammatidae</taxon>
        <taxon>Trichogramma</taxon>
    </lineage>
</organism>
<comment type="caution">
    <text evidence="4">The sequence shown here is derived from an EMBL/GenBank/DDBJ whole genome shotgun (WGS) entry which is preliminary data.</text>
</comment>
<evidence type="ECO:0000256" key="2">
    <source>
        <dbReference type="ARBA" id="ARBA00023043"/>
    </source>
</evidence>
<feature type="repeat" description="ANK" evidence="3">
    <location>
        <begin position="338"/>
        <end position="365"/>
    </location>
</feature>
<reference evidence="4 5" key="1">
    <citation type="journal article" date="2024" name="bioRxiv">
        <title>A reference genome for Trichogramma kaykai: A tiny desert-dwelling parasitoid wasp with competing sex-ratio distorters.</title>
        <authorList>
            <person name="Culotta J."/>
            <person name="Lindsey A.R."/>
        </authorList>
    </citation>
    <scope>NUCLEOTIDE SEQUENCE [LARGE SCALE GENOMIC DNA]</scope>
    <source>
        <strain evidence="4 5">KSX58</strain>
    </source>
</reference>